<name>A0A3G4RJ82_KLEPN</name>
<accession>A0A3G4RJ82</accession>
<dbReference type="AlphaFoldDB" id="A0A3G4RJ82"/>
<reference evidence="1" key="1">
    <citation type="submission" date="2018-10" db="EMBL/GenBank/DDBJ databases">
        <title>Complete sequence of plasmid pHNBF16.</title>
        <authorList>
            <person name="Liu J.H."/>
            <person name="Huang X."/>
            <person name="Luo J."/>
        </authorList>
    </citation>
    <scope>NUCLEOTIDE SEQUENCE</scope>
    <source>
        <strain evidence="1">6BF16CTX</strain>
        <plasmid evidence="1">pHNBF16</plasmid>
    </source>
</reference>
<dbReference type="EMBL" id="MK079571">
    <property type="protein sequence ID" value="AYU65722.1"/>
    <property type="molecule type" value="Genomic_DNA"/>
</dbReference>
<proteinExistence type="predicted"/>
<keyword evidence="1" id="KW-0614">Plasmid</keyword>
<organism evidence="1">
    <name type="scientific">Klebsiella pneumoniae</name>
    <dbReference type="NCBI Taxonomy" id="573"/>
    <lineage>
        <taxon>Bacteria</taxon>
        <taxon>Pseudomonadati</taxon>
        <taxon>Pseudomonadota</taxon>
        <taxon>Gammaproteobacteria</taxon>
        <taxon>Enterobacterales</taxon>
        <taxon>Enterobacteriaceae</taxon>
        <taxon>Klebsiella/Raoultella group</taxon>
        <taxon>Klebsiella</taxon>
        <taxon>Klebsiella pneumoniae complex</taxon>
    </lineage>
</organism>
<protein>
    <submittedName>
        <fullName evidence="1">Uncharacterized protein</fullName>
    </submittedName>
</protein>
<geneLocation type="plasmid" evidence="1">
    <name>pHNBF16</name>
</geneLocation>
<sequence length="96" mass="10269">MSGANREGDRADLNPAPGKIAGIAAFSRTAGPSLALLSHTALQRELFCILKSWLRSPQAQAEAYRSAARNEQAVRGSVISPVIAWGTFALRFICRG</sequence>
<evidence type="ECO:0000313" key="1">
    <source>
        <dbReference type="EMBL" id="AYU65722.1"/>
    </source>
</evidence>